<dbReference type="PANTHER" id="PTHR43963">
    <property type="entry name" value="CARBONYL REDUCTASE 1-RELATED"/>
    <property type="match status" value="1"/>
</dbReference>
<accession>A0ABP0C9U4</accession>
<name>A0ABP0C9U4_9PEZI</name>
<proteinExistence type="inferred from homology"/>
<protein>
    <recommendedName>
        <fullName evidence="6">Short chain dehydrogenase</fullName>
    </recommendedName>
</protein>
<dbReference type="InterPro" id="IPR036291">
    <property type="entry name" value="NAD(P)-bd_dom_sf"/>
</dbReference>
<sequence length="256" mass="27223">MASKTVALITGANQGIGFETAKRLSREHPDYVVIMAGRRKVAVEEAAQKLQSDGLAVEPLVLDVGSDESIDAAVKAVEAKHGRLDVLINNAAISNYTDPAAPANASAASKARTEMAAIFDTNISGVAAVTDAFLPLMKKSVETNKPKRIVFISSTLGSMAYKVDPKGQCHANVARAYTTSKAALNMLAWHYMVDFEDDAANWKINCNCPGYCATNLNSNQGYDTAENGSINAVRLATLGPDGETATFSNRQGPIPW</sequence>
<dbReference type="PRINTS" id="PR00081">
    <property type="entry name" value="GDHRDH"/>
</dbReference>
<reference evidence="4 5" key="1">
    <citation type="submission" date="2024-01" db="EMBL/GenBank/DDBJ databases">
        <authorList>
            <person name="Allen C."/>
            <person name="Tagirdzhanova G."/>
        </authorList>
    </citation>
    <scope>NUCLEOTIDE SEQUENCE [LARGE SCALE GENOMIC DNA]</scope>
</reference>
<evidence type="ECO:0008006" key="6">
    <source>
        <dbReference type="Google" id="ProtNLM"/>
    </source>
</evidence>
<evidence type="ECO:0000313" key="4">
    <source>
        <dbReference type="EMBL" id="CAK7228671.1"/>
    </source>
</evidence>
<dbReference type="InterPro" id="IPR020904">
    <property type="entry name" value="Sc_DH/Rdtase_CS"/>
</dbReference>
<dbReference type="Pfam" id="PF00106">
    <property type="entry name" value="adh_short"/>
    <property type="match status" value="1"/>
</dbReference>
<evidence type="ECO:0000313" key="5">
    <source>
        <dbReference type="Proteomes" id="UP001642405"/>
    </source>
</evidence>
<evidence type="ECO:0000256" key="3">
    <source>
        <dbReference type="ARBA" id="ARBA00023002"/>
    </source>
</evidence>
<gene>
    <name evidence="4" type="ORF">SCUCBS95973_006960</name>
</gene>
<evidence type="ECO:0000256" key="2">
    <source>
        <dbReference type="ARBA" id="ARBA00022857"/>
    </source>
</evidence>
<dbReference type="EMBL" id="CAWUHB010000045">
    <property type="protein sequence ID" value="CAK7228671.1"/>
    <property type="molecule type" value="Genomic_DNA"/>
</dbReference>
<dbReference type="SUPFAM" id="SSF51735">
    <property type="entry name" value="NAD(P)-binding Rossmann-fold domains"/>
    <property type="match status" value="1"/>
</dbReference>
<keyword evidence="5" id="KW-1185">Reference proteome</keyword>
<dbReference type="Proteomes" id="UP001642405">
    <property type="component" value="Unassembled WGS sequence"/>
</dbReference>
<dbReference type="PANTHER" id="PTHR43963:SF6">
    <property type="entry name" value="CHAIN DEHYDROGENASE FAMILY PROTEIN, PUTATIVE (AFU_ORTHOLOGUE AFUA_3G15350)-RELATED"/>
    <property type="match status" value="1"/>
</dbReference>
<keyword evidence="2" id="KW-0521">NADP</keyword>
<keyword evidence="3" id="KW-0560">Oxidoreductase</keyword>
<dbReference type="Gene3D" id="3.40.50.720">
    <property type="entry name" value="NAD(P)-binding Rossmann-like Domain"/>
    <property type="match status" value="1"/>
</dbReference>
<organism evidence="4 5">
    <name type="scientific">Sporothrix curviconia</name>
    <dbReference type="NCBI Taxonomy" id="1260050"/>
    <lineage>
        <taxon>Eukaryota</taxon>
        <taxon>Fungi</taxon>
        <taxon>Dikarya</taxon>
        <taxon>Ascomycota</taxon>
        <taxon>Pezizomycotina</taxon>
        <taxon>Sordariomycetes</taxon>
        <taxon>Sordariomycetidae</taxon>
        <taxon>Ophiostomatales</taxon>
        <taxon>Ophiostomataceae</taxon>
        <taxon>Sporothrix</taxon>
    </lineage>
</organism>
<evidence type="ECO:0000256" key="1">
    <source>
        <dbReference type="ARBA" id="ARBA00006484"/>
    </source>
</evidence>
<dbReference type="InterPro" id="IPR002347">
    <property type="entry name" value="SDR_fam"/>
</dbReference>
<comment type="caution">
    <text evidence="4">The sequence shown here is derived from an EMBL/GenBank/DDBJ whole genome shotgun (WGS) entry which is preliminary data.</text>
</comment>
<dbReference type="PROSITE" id="PS00061">
    <property type="entry name" value="ADH_SHORT"/>
    <property type="match status" value="1"/>
</dbReference>
<comment type="similarity">
    <text evidence="1">Belongs to the short-chain dehydrogenases/reductases (SDR) family.</text>
</comment>